<comment type="caution">
    <text evidence="4">The sequence shown here is derived from an EMBL/GenBank/DDBJ whole genome shotgun (WGS) entry which is preliminary data.</text>
</comment>
<accession>A0A4R1F0I0</accession>
<dbReference type="SUPFAM" id="SSF141066">
    <property type="entry name" value="ICP-like"/>
    <property type="match status" value="1"/>
</dbReference>
<dbReference type="Gene3D" id="2.60.40.2020">
    <property type="match status" value="1"/>
</dbReference>
<keyword evidence="1" id="KW-0646">Protease inhibitor</keyword>
<protein>
    <recommendedName>
        <fullName evidence="3">Proteinase inhibitor I42 chagasin domain-containing protein</fullName>
    </recommendedName>
</protein>
<dbReference type="GO" id="GO:0004869">
    <property type="term" value="F:cysteine-type endopeptidase inhibitor activity"/>
    <property type="evidence" value="ECO:0007669"/>
    <property type="project" value="UniProtKB-KW"/>
</dbReference>
<dbReference type="EMBL" id="SMFQ01000003">
    <property type="protein sequence ID" value="TCJ87283.1"/>
    <property type="molecule type" value="Genomic_DNA"/>
</dbReference>
<dbReference type="InterPro" id="IPR018990">
    <property type="entry name" value="Prot_inh_I42_chagasin"/>
</dbReference>
<evidence type="ECO:0000256" key="1">
    <source>
        <dbReference type="ARBA" id="ARBA00022690"/>
    </source>
</evidence>
<evidence type="ECO:0000256" key="2">
    <source>
        <dbReference type="ARBA" id="ARBA00022704"/>
    </source>
</evidence>
<keyword evidence="2" id="KW-0789">Thiol protease inhibitor</keyword>
<feature type="domain" description="Proteinase inhibitor I42 chagasin" evidence="3">
    <location>
        <begin position="14"/>
        <end position="85"/>
    </location>
</feature>
<dbReference type="RefSeq" id="WP_341539031.1">
    <property type="nucleotide sequence ID" value="NZ_BAAAFU010000004.1"/>
</dbReference>
<organism evidence="4 5">
    <name type="scientific">Cocleimonas flava</name>
    <dbReference type="NCBI Taxonomy" id="634765"/>
    <lineage>
        <taxon>Bacteria</taxon>
        <taxon>Pseudomonadati</taxon>
        <taxon>Pseudomonadota</taxon>
        <taxon>Gammaproteobacteria</taxon>
        <taxon>Thiotrichales</taxon>
        <taxon>Thiotrichaceae</taxon>
        <taxon>Cocleimonas</taxon>
    </lineage>
</organism>
<gene>
    <name evidence="4" type="ORF">EV695_1791</name>
</gene>
<dbReference type="Pfam" id="PF09394">
    <property type="entry name" value="Inhibitor_I42"/>
    <property type="match status" value="1"/>
</dbReference>
<reference evidence="4 5" key="1">
    <citation type="submission" date="2019-03" db="EMBL/GenBank/DDBJ databases">
        <title>Genomic Encyclopedia of Type Strains, Phase IV (KMG-IV): sequencing the most valuable type-strain genomes for metagenomic binning, comparative biology and taxonomic classification.</title>
        <authorList>
            <person name="Goeker M."/>
        </authorList>
    </citation>
    <scope>NUCLEOTIDE SEQUENCE [LARGE SCALE GENOMIC DNA]</scope>
    <source>
        <strain evidence="4 5">DSM 24830</strain>
    </source>
</reference>
<dbReference type="Proteomes" id="UP000294887">
    <property type="component" value="Unassembled WGS sequence"/>
</dbReference>
<evidence type="ECO:0000313" key="4">
    <source>
        <dbReference type="EMBL" id="TCJ87283.1"/>
    </source>
</evidence>
<sequence length="103" mass="11480">MLELNLQETNQIFLGERVTITLKEHGSVGIKSKAITNDESIISYVTSNFEYSNATIPMQPGGDGGHRTYVFKANKSGNTTITTQRIFRGRLEHEHNIDIIVTA</sequence>
<dbReference type="InterPro" id="IPR036331">
    <property type="entry name" value="Chagasin-like_sf"/>
</dbReference>
<name>A0A4R1F0I0_9GAMM</name>
<dbReference type="AlphaFoldDB" id="A0A4R1F0I0"/>
<proteinExistence type="predicted"/>
<keyword evidence="5" id="KW-1185">Reference proteome</keyword>
<evidence type="ECO:0000313" key="5">
    <source>
        <dbReference type="Proteomes" id="UP000294887"/>
    </source>
</evidence>
<evidence type="ECO:0000259" key="3">
    <source>
        <dbReference type="Pfam" id="PF09394"/>
    </source>
</evidence>